<dbReference type="Gene3D" id="1.20.140.10">
    <property type="entry name" value="Butyryl-CoA Dehydrogenase, subunit A, domain 3"/>
    <property type="match status" value="1"/>
</dbReference>
<dbReference type="EMBL" id="FNVO01000005">
    <property type="protein sequence ID" value="SEG49380.1"/>
    <property type="molecule type" value="Genomic_DNA"/>
</dbReference>
<gene>
    <name evidence="5" type="ORF">SAMN04489712_105529</name>
</gene>
<evidence type="ECO:0000313" key="5">
    <source>
        <dbReference type="EMBL" id="SEG49380.1"/>
    </source>
</evidence>
<keyword evidence="1" id="KW-0285">Flavoprotein</keyword>
<dbReference type="GO" id="GO:0003995">
    <property type="term" value="F:acyl-CoA dehydrogenase activity"/>
    <property type="evidence" value="ECO:0007669"/>
    <property type="project" value="TreeGrafter"/>
</dbReference>
<dbReference type="InterPro" id="IPR036250">
    <property type="entry name" value="AcylCo_DH-like_C"/>
</dbReference>
<reference evidence="6" key="1">
    <citation type="submission" date="2016-10" db="EMBL/GenBank/DDBJ databases">
        <authorList>
            <person name="Varghese N."/>
            <person name="Submissions S."/>
        </authorList>
    </citation>
    <scope>NUCLEOTIDE SEQUENCE [LARGE SCALE GENOMIC DNA]</scope>
    <source>
        <strain evidence="6">DSM 43163</strain>
    </source>
</reference>
<feature type="domain" description="Acyl-CoA dehydrogenase/oxidase C-terminal" evidence="4">
    <location>
        <begin position="213"/>
        <end position="330"/>
    </location>
</feature>
<dbReference type="SUPFAM" id="SSF47203">
    <property type="entry name" value="Acyl-CoA dehydrogenase C-terminal domain-like"/>
    <property type="match status" value="1"/>
</dbReference>
<evidence type="ECO:0000256" key="3">
    <source>
        <dbReference type="ARBA" id="ARBA00023002"/>
    </source>
</evidence>
<dbReference type="Pfam" id="PF00441">
    <property type="entry name" value="Acyl-CoA_dh_1"/>
    <property type="match status" value="1"/>
</dbReference>
<keyword evidence="3" id="KW-0560">Oxidoreductase</keyword>
<keyword evidence="6" id="KW-1185">Reference proteome</keyword>
<dbReference type="AlphaFoldDB" id="A0A1H6AMG9"/>
<dbReference type="Proteomes" id="UP000236723">
    <property type="component" value="Unassembled WGS sequence"/>
</dbReference>
<dbReference type="OrthoDB" id="8677713at2"/>
<keyword evidence="2" id="KW-0274">FAD</keyword>
<evidence type="ECO:0000259" key="4">
    <source>
        <dbReference type="Pfam" id="PF00441"/>
    </source>
</evidence>
<accession>A0A1H6AMG9</accession>
<evidence type="ECO:0000256" key="2">
    <source>
        <dbReference type="ARBA" id="ARBA00022827"/>
    </source>
</evidence>
<proteinExistence type="predicted"/>
<protein>
    <submittedName>
        <fullName evidence="5">Acyl-CoA dehydrogenase</fullName>
    </submittedName>
</protein>
<organism evidence="5 6">
    <name type="scientific">Thermomonospora echinospora</name>
    <dbReference type="NCBI Taxonomy" id="1992"/>
    <lineage>
        <taxon>Bacteria</taxon>
        <taxon>Bacillati</taxon>
        <taxon>Actinomycetota</taxon>
        <taxon>Actinomycetes</taxon>
        <taxon>Streptosporangiales</taxon>
        <taxon>Thermomonosporaceae</taxon>
        <taxon>Thermomonospora</taxon>
    </lineage>
</organism>
<evidence type="ECO:0000313" key="6">
    <source>
        <dbReference type="Proteomes" id="UP000236723"/>
    </source>
</evidence>
<sequence>MSDREALQEVVQQVLADAWPPLPEYGSQRSLPPVPGRLLSLAEELGWGDLEEDADGFTFTATVLEQLGSVLGPGELVTNLTVGPMLSTVAQGGIGSDRFAVSWTAPVWRRDADAPVLDGEGDQLEMTGSVPWVLGGAPDARLLTPADHEGRPVVLLVPVHAERTRLEQVSSSDPTRAFAHWSADAMPVAQTQVLARDDEAVALVAELKERVNLSLALDSLGVAKAALDLTLAYAKVREQFGAPIGSFQAVKHRSVDMFVHVQCAEVLLEEAVTRFGSGAAERCLRAKAAACEAAAEVTRSALQSHGAVGYTWEHPCHLLLRRAKLNQALGTPADEARRAVGASLTAALPKLPEGATAVDRLGSREGSNDQA</sequence>
<dbReference type="PANTHER" id="PTHR43884">
    <property type="entry name" value="ACYL-COA DEHYDROGENASE"/>
    <property type="match status" value="1"/>
</dbReference>
<evidence type="ECO:0000256" key="1">
    <source>
        <dbReference type="ARBA" id="ARBA00022630"/>
    </source>
</evidence>
<dbReference type="RefSeq" id="WP_160147003.1">
    <property type="nucleotide sequence ID" value="NZ_FNVO01000005.1"/>
</dbReference>
<dbReference type="InterPro" id="IPR009075">
    <property type="entry name" value="AcylCo_DH/oxidase_C"/>
</dbReference>
<dbReference type="PANTHER" id="PTHR43884:SF20">
    <property type="entry name" value="ACYL-COA DEHYDROGENASE FADE28"/>
    <property type="match status" value="1"/>
</dbReference>
<name>A0A1H6AMG9_9ACTN</name>